<feature type="compositionally biased region" description="Basic and acidic residues" evidence="2">
    <location>
        <begin position="235"/>
        <end position="246"/>
    </location>
</feature>
<reference evidence="3 4" key="1">
    <citation type="submission" date="2023-11" db="EMBL/GenBank/DDBJ databases">
        <title>An acidophilic fungus is an integral part of prey digestion in a carnivorous sundew plant.</title>
        <authorList>
            <person name="Tsai I.J."/>
        </authorList>
    </citation>
    <scope>NUCLEOTIDE SEQUENCE [LARGE SCALE GENOMIC DNA]</scope>
    <source>
        <strain evidence="3">169a</strain>
    </source>
</reference>
<dbReference type="EMBL" id="CP138586">
    <property type="protein sequence ID" value="WPH01895.1"/>
    <property type="molecule type" value="Genomic_DNA"/>
</dbReference>
<feature type="compositionally biased region" description="Polar residues" evidence="2">
    <location>
        <begin position="248"/>
        <end position="261"/>
    </location>
</feature>
<keyword evidence="1" id="KW-0175">Coiled coil</keyword>
<dbReference type="PANTHER" id="PTHR16291:SF0">
    <property type="entry name" value="NUCLEAR CAP-BINDING PROTEIN SUBUNIT 3"/>
    <property type="match status" value="1"/>
</dbReference>
<dbReference type="AlphaFoldDB" id="A0AAQ3M6R4"/>
<protein>
    <submittedName>
        <fullName evidence="3">Uncharacterized protein</fullName>
    </submittedName>
</protein>
<sequence>MADANMDIDMDIDIDLSYEDPEIARLQAEAAAIEARAAEAANAEAMNGVEQTEEEGEINLDDPAPTKVHVRGVDNLTTNDIKNFAGEHFSTDLFSGKVQWIDDTSANLIYDTEQAAEEALLALSAEEVTDLQQLRPAKRLSTHPDVELSVRQAKLSDVKEKGAKDRSRFYLMNPEYDPDNRPRRRQGQRGGRRDRGYQRPRRDSDDDRNGRRDSHDEKPFDVNLYDDAPAASNPRPERMDRGDDLFASKQNGRLRNRSASPSRDGDGRYGFNDDQPHRRTARRRSRTPPRRGSDNREARDRLRTELFPGKESKPSALNGKSNGDPIEPRAAKTPSTMDIKELFPDKATSHHKRIDPREVHPNDVTTAIGQWTFNDNNKHERQTYPTAGGRPANGERDLFSRISGGPKGENSYGRLQAPDDRGFSFKGAGDSPGFSILGASKERVENPLVKELFPVKAGKAENNSRDLFDGRIKGKVGQRRRAEDLN</sequence>
<feature type="compositionally biased region" description="Basic and acidic residues" evidence="2">
    <location>
        <begin position="191"/>
        <end position="220"/>
    </location>
</feature>
<name>A0AAQ3M6R4_9PEZI</name>
<evidence type="ECO:0000313" key="4">
    <source>
        <dbReference type="Proteomes" id="UP001303373"/>
    </source>
</evidence>
<feature type="compositionally biased region" description="Basic and acidic residues" evidence="2">
    <location>
        <begin position="153"/>
        <end position="168"/>
    </location>
</feature>
<dbReference type="GO" id="GO:0000340">
    <property type="term" value="F:RNA 7-methylguanosine cap binding"/>
    <property type="evidence" value="ECO:0007669"/>
    <property type="project" value="InterPro"/>
</dbReference>
<dbReference type="InterPro" id="IPR019416">
    <property type="entry name" value="NCBP3"/>
</dbReference>
<dbReference type="GO" id="GO:0003729">
    <property type="term" value="F:mRNA binding"/>
    <property type="evidence" value="ECO:0007669"/>
    <property type="project" value="InterPro"/>
</dbReference>
<evidence type="ECO:0000256" key="2">
    <source>
        <dbReference type="SAM" id="MobiDB-lite"/>
    </source>
</evidence>
<dbReference type="GO" id="GO:0005634">
    <property type="term" value="C:nucleus"/>
    <property type="evidence" value="ECO:0007669"/>
    <property type="project" value="TreeGrafter"/>
</dbReference>
<organism evidence="3 4">
    <name type="scientific">Acrodontium crateriforme</name>
    <dbReference type="NCBI Taxonomy" id="150365"/>
    <lineage>
        <taxon>Eukaryota</taxon>
        <taxon>Fungi</taxon>
        <taxon>Dikarya</taxon>
        <taxon>Ascomycota</taxon>
        <taxon>Pezizomycotina</taxon>
        <taxon>Dothideomycetes</taxon>
        <taxon>Dothideomycetidae</taxon>
        <taxon>Mycosphaerellales</taxon>
        <taxon>Teratosphaeriaceae</taxon>
        <taxon>Acrodontium</taxon>
    </lineage>
</organism>
<feature type="compositionally biased region" description="Basic and acidic residues" evidence="2">
    <location>
        <begin position="291"/>
        <end position="313"/>
    </location>
</feature>
<evidence type="ECO:0000256" key="1">
    <source>
        <dbReference type="SAM" id="Coils"/>
    </source>
</evidence>
<feature type="compositionally biased region" description="Polar residues" evidence="2">
    <location>
        <begin position="363"/>
        <end position="375"/>
    </location>
</feature>
<feature type="coiled-coil region" evidence="1">
    <location>
        <begin position="23"/>
        <end position="55"/>
    </location>
</feature>
<gene>
    <name evidence="3" type="ORF">R9X50_00474900</name>
</gene>
<evidence type="ECO:0000313" key="3">
    <source>
        <dbReference type="EMBL" id="WPH01895.1"/>
    </source>
</evidence>
<dbReference type="Pfam" id="PF10309">
    <property type="entry name" value="NCBP3"/>
    <property type="match status" value="1"/>
</dbReference>
<dbReference type="Proteomes" id="UP001303373">
    <property type="component" value="Chromosome 7"/>
</dbReference>
<feature type="region of interest" description="Disordered" evidence="2">
    <location>
        <begin position="153"/>
        <end position="426"/>
    </location>
</feature>
<dbReference type="PANTHER" id="PTHR16291">
    <property type="entry name" value="NUCLEAR CAP-BINDING PROTEIN SUBUNIT 3"/>
    <property type="match status" value="1"/>
</dbReference>
<feature type="compositionally biased region" description="Basic and acidic residues" evidence="2">
    <location>
        <begin position="338"/>
        <end position="348"/>
    </location>
</feature>
<feature type="compositionally biased region" description="Basic residues" evidence="2">
    <location>
        <begin position="278"/>
        <end position="289"/>
    </location>
</feature>
<keyword evidence="4" id="KW-1185">Reference proteome</keyword>
<proteinExistence type="predicted"/>
<accession>A0AAQ3M6R4</accession>